<dbReference type="PROSITE" id="PS50112">
    <property type="entry name" value="PAS"/>
    <property type="match status" value="1"/>
</dbReference>
<dbReference type="InterPro" id="IPR036097">
    <property type="entry name" value="HisK_dim/P_sf"/>
</dbReference>
<keyword evidence="4" id="KW-1003">Cell membrane</keyword>
<comment type="catalytic activity">
    <reaction evidence="1">
        <text>ATP + protein L-histidine = ADP + protein N-phospho-L-histidine.</text>
        <dbReference type="EC" id="2.7.13.3"/>
    </reaction>
</comment>
<reference evidence="16 17" key="1">
    <citation type="submission" date="2018-07" db="EMBL/GenBank/DDBJ databases">
        <title>Thalassococcus profundi sp. nov., a marine bacterium isolated from deep seawater of Okinawa Trough.</title>
        <authorList>
            <person name="Yu M."/>
        </authorList>
    </citation>
    <scope>NUCLEOTIDE SEQUENCE [LARGE SCALE GENOMIC DNA]</scope>
    <source>
        <strain evidence="16 17">WRAS1</strain>
    </source>
</reference>
<dbReference type="PANTHER" id="PTHR43711:SF31">
    <property type="entry name" value="HISTIDINE KINASE"/>
    <property type="match status" value="1"/>
</dbReference>
<evidence type="ECO:0000256" key="1">
    <source>
        <dbReference type="ARBA" id="ARBA00000085"/>
    </source>
</evidence>
<evidence type="ECO:0000256" key="11">
    <source>
        <dbReference type="ARBA" id="ARBA00023136"/>
    </source>
</evidence>
<dbReference type="InterPro" id="IPR036890">
    <property type="entry name" value="HATPase_C_sf"/>
</dbReference>
<protein>
    <recommendedName>
        <fullName evidence="3">histidine kinase</fullName>
        <ecNumber evidence="3">2.7.13.3</ecNumber>
    </recommendedName>
</protein>
<dbReference type="InterPro" id="IPR003661">
    <property type="entry name" value="HisK_dim/P_dom"/>
</dbReference>
<dbReference type="InterPro" id="IPR003594">
    <property type="entry name" value="HATPase_dom"/>
</dbReference>
<comment type="subcellular location">
    <subcellularLocation>
        <location evidence="2">Cell membrane</location>
    </subcellularLocation>
</comment>
<feature type="domain" description="Histidine kinase" evidence="13">
    <location>
        <begin position="333"/>
        <end position="551"/>
    </location>
</feature>
<feature type="domain" description="PAC" evidence="15">
    <location>
        <begin position="160"/>
        <end position="212"/>
    </location>
</feature>
<dbReference type="CDD" id="cd00082">
    <property type="entry name" value="HisKA"/>
    <property type="match status" value="1"/>
</dbReference>
<evidence type="ECO:0000256" key="7">
    <source>
        <dbReference type="ARBA" id="ARBA00022741"/>
    </source>
</evidence>
<feature type="transmembrane region" description="Helical" evidence="12">
    <location>
        <begin position="54"/>
        <end position="75"/>
    </location>
</feature>
<evidence type="ECO:0000256" key="5">
    <source>
        <dbReference type="ARBA" id="ARBA00022553"/>
    </source>
</evidence>
<dbReference type="Pfam" id="PF00512">
    <property type="entry name" value="HisKA"/>
    <property type="match status" value="1"/>
</dbReference>
<dbReference type="InterPro" id="IPR005467">
    <property type="entry name" value="His_kinase_dom"/>
</dbReference>
<dbReference type="FunFam" id="3.30.565.10:FF:000023">
    <property type="entry name" value="PAS domain-containing sensor histidine kinase"/>
    <property type="match status" value="1"/>
</dbReference>
<sequence>MSRRRSLRTRNFWKGPLEMTFPKSVVRGLIAVLISLHGLTIFAVSTSAPWLDTALPWIAGAGTVSAIAILAAVVLSHRAAEVLQRATVKLNQEVRALNSHAMVLRTDADTCITHVNEKLLEATGYTAEDLLGKRVTELYFPDDVAHYQLLRRVVERGGSWEGESLLRTRSGAPLWSNLTIMPGLDDRGRPCGSISVRTDISATKKAQAREKIFAALDRLMDEVIIFDSQTFTVKYSNQAANRSRGKDTDAEAPTGLRGFGPLFESRDFLDSVQDLLDSGDDFTSFQIDRTGRAFELRLQVLRVSGAHTEIMAVLRDISAEKEMETLRNEFISTVSHELRSPMTSIKGSMGLLLAGAGGELPDKVRVMLEIAHRNADRLVDIINDLLDIEKISTGNMTFHPVTVELDALINEAMLANQHFADRFDVTVQREDTARGEVMIDFDRTLQVLNNLLSNASKFSRPGGTVIVRLDDTDDSYQISVQDFGRGIPEDMQPRIFEKFLQIGSSSDVQVRGTGLGLAIVKAIVEQQGGQVDFESAEGVGTTFFVRFPKTQAGAMTDSRPLLKAVS</sequence>
<dbReference type="PROSITE" id="PS50113">
    <property type="entry name" value="PAC"/>
    <property type="match status" value="1"/>
</dbReference>
<feature type="transmembrane region" description="Helical" evidence="12">
    <location>
        <begin position="29"/>
        <end position="48"/>
    </location>
</feature>
<dbReference type="SUPFAM" id="SSF47384">
    <property type="entry name" value="Homodimeric domain of signal transducing histidine kinase"/>
    <property type="match status" value="1"/>
</dbReference>
<evidence type="ECO:0000313" key="17">
    <source>
        <dbReference type="Proteomes" id="UP000253977"/>
    </source>
</evidence>
<organism evidence="16 17">
    <name type="scientific">Thalassococcus profundi</name>
    <dbReference type="NCBI Taxonomy" id="2282382"/>
    <lineage>
        <taxon>Bacteria</taxon>
        <taxon>Pseudomonadati</taxon>
        <taxon>Pseudomonadota</taxon>
        <taxon>Alphaproteobacteria</taxon>
        <taxon>Rhodobacterales</taxon>
        <taxon>Roseobacteraceae</taxon>
        <taxon>Thalassococcus</taxon>
    </lineage>
</organism>
<name>A0A369TK80_9RHOB</name>
<keyword evidence="12" id="KW-1133">Transmembrane helix</keyword>
<evidence type="ECO:0000256" key="4">
    <source>
        <dbReference type="ARBA" id="ARBA00022475"/>
    </source>
</evidence>
<evidence type="ECO:0000259" key="14">
    <source>
        <dbReference type="PROSITE" id="PS50112"/>
    </source>
</evidence>
<keyword evidence="5" id="KW-0597">Phosphoprotein</keyword>
<dbReference type="Gene3D" id="3.30.450.20">
    <property type="entry name" value="PAS domain"/>
    <property type="match status" value="2"/>
</dbReference>
<dbReference type="InterPro" id="IPR035965">
    <property type="entry name" value="PAS-like_dom_sf"/>
</dbReference>
<proteinExistence type="predicted"/>
<dbReference type="Gene3D" id="1.10.287.130">
    <property type="match status" value="1"/>
</dbReference>
<keyword evidence="11 12" id="KW-0472">Membrane</keyword>
<evidence type="ECO:0000256" key="2">
    <source>
        <dbReference type="ARBA" id="ARBA00004236"/>
    </source>
</evidence>
<gene>
    <name evidence="16" type="ORF">DU478_13810</name>
</gene>
<keyword evidence="9" id="KW-0067">ATP-binding</keyword>
<dbReference type="AlphaFoldDB" id="A0A369TK80"/>
<dbReference type="Gene3D" id="3.30.565.10">
    <property type="entry name" value="Histidine kinase-like ATPase, C-terminal domain"/>
    <property type="match status" value="1"/>
</dbReference>
<evidence type="ECO:0000256" key="6">
    <source>
        <dbReference type="ARBA" id="ARBA00022679"/>
    </source>
</evidence>
<dbReference type="PANTHER" id="PTHR43711">
    <property type="entry name" value="TWO-COMPONENT HISTIDINE KINASE"/>
    <property type="match status" value="1"/>
</dbReference>
<dbReference type="InterPro" id="IPR000700">
    <property type="entry name" value="PAS-assoc_C"/>
</dbReference>
<dbReference type="SUPFAM" id="SSF55874">
    <property type="entry name" value="ATPase domain of HSP90 chaperone/DNA topoisomerase II/histidine kinase"/>
    <property type="match status" value="1"/>
</dbReference>
<dbReference type="PRINTS" id="PR00344">
    <property type="entry name" value="BCTRLSENSOR"/>
</dbReference>
<evidence type="ECO:0000256" key="3">
    <source>
        <dbReference type="ARBA" id="ARBA00012438"/>
    </source>
</evidence>
<keyword evidence="8" id="KW-0418">Kinase</keyword>
<keyword evidence="10" id="KW-0902">Two-component regulatory system</keyword>
<evidence type="ECO:0000256" key="10">
    <source>
        <dbReference type="ARBA" id="ARBA00023012"/>
    </source>
</evidence>
<keyword evidence="12" id="KW-0812">Transmembrane</keyword>
<keyword evidence="6" id="KW-0808">Transferase</keyword>
<dbReference type="GO" id="GO:0005524">
    <property type="term" value="F:ATP binding"/>
    <property type="evidence" value="ECO:0007669"/>
    <property type="project" value="UniProtKB-KW"/>
</dbReference>
<dbReference type="EC" id="2.7.13.3" evidence="3"/>
<feature type="domain" description="PAS" evidence="14">
    <location>
        <begin position="103"/>
        <end position="143"/>
    </location>
</feature>
<dbReference type="SMART" id="SM00388">
    <property type="entry name" value="HisKA"/>
    <property type="match status" value="1"/>
</dbReference>
<keyword evidence="7" id="KW-0547">Nucleotide-binding</keyword>
<evidence type="ECO:0000259" key="13">
    <source>
        <dbReference type="PROSITE" id="PS50109"/>
    </source>
</evidence>
<dbReference type="EMBL" id="QPMK01000010">
    <property type="protein sequence ID" value="RDD65741.1"/>
    <property type="molecule type" value="Genomic_DNA"/>
</dbReference>
<evidence type="ECO:0000259" key="15">
    <source>
        <dbReference type="PROSITE" id="PS50113"/>
    </source>
</evidence>
<dbReference type="PROSITE" id="PS50109">
    <property type="entry name" value="HIS_KIN"/>
    <property type="match status" value="1"/>
</dbReference>
<comment type="caution">
    <text evidence="16">The sequence shown here is derived from an EMBL/GenBank/DDBJ whole genome shotgun (WGS) entry which is preliminary data.</text>
</comment>
<evidence type="ECO:0000256" key="12">
    <source>
        <dbReference type="SAM" id="Phobius"/>
    </source>
</evidence>
<dbReference type="InterPro" id="IPR004358">
    <property type="entry name" value="Sig_transdc_His_kin-like_C"/>
</dbReference>
<dbReference type="SMART" id="SM00091">
    <property type="entry name" value="PAS"/>
    <property type="match status" value="1"/>
</dbReference>
<accession>A0A369TK80</accession>
<dbReference type="Pfam" id="PF13426">
    <property type="entry name" value="PAS_9"/>
    <property type="match status" value="1"/>
</dbReference>
<dbReference type="Proteomes" id="UP000253977">
    <property type="component" value="Unassembled WGS sequence"/>
</dbReference>
<evidence type="ECO:0000256" key="9">
    <source>
        <dbReference type="ARBA" id="ARBA00022840"/>
    </source>
</evidence>
<dbReference type="GO" id="GO:0005886">
    <property type="term" value="C:plasma membrane"/>
    <property type="evidence" value="ECO:0007669"/>
    <property type="project" value="UniProtKB-SubCell"/>
</dbReference>
<dbReference type="CDD" id="cd00130">
    <property type="entry name" value="PAS"/>
    <property type="match status" value="1"/>
</dbReference>
<dbReference type="InterPro" id="IPR050736">
    <property type="entry name" value="Sensor_HK_Regulatory"/>
</dbReference>
<dbReference type="GO" id="GO:0000155">
    <property type="term" value="F:phosphorelay sensor kinase activity"/>
    <property type="evidence" value="ECO:0007669"/>
    <property type="project" value="InterPro"/>
</dbReference>
<evidence type="ECO:0000256" key="8">
    <source>
        <dbReference type="ARBA" id="ARBA00022777"/>
    </source>
</evidence>
<dbReference type="SMART" id="SM00387">
    <property type="entry name" value="HATPase_c"/>
    <property type="match status" value="1"/>
</dbReference>
<dbReference type="Pfam" id="PF02518">
    <property type="entry name" value="HATPase_c"/>
    <property type="match status" value="1"/>
</dbReference>
<dbReference type="InterPro" id="IPR000014">
    <property type="entry name" value="PAS"/>
</dbReference>
<dbReference type="NCBIfam" id="TIGR00229">
    <property type="entry name" value="sensory_box"/>
    <property type="match status" value="1"/>
</dbReference>
<evidence type="ECO:0000313" key="16">
    <source>
        <dbReference type="EMBL" id="RDD65741.1"/>
    </source>
</evidence>
<keyword evidence="17" id="KW-1185">Reference proteome</keyword>
<dbReference type="SUPFAM" id="SSF55785">
    <property type="entry name" value="PYP-like sensor domain (PAS domain)"/>
    <property type="match status" value="1"/>
</dbReference>